<evidence type="ECO:0000256" key="6">
    <source>
        <dbReference type="ARBA" id="ARBA00023136"/>
    </source>
</evidence>
<dbReference type="InterPro" id="IPR011527">
    <property type="entry name" value="ABC1_TM_dom"/>
</dbReference>
<dbReference type="InterPro" id="IPR027417">
    <property type="entry name" value="P-loop_NTPase"/>
</dbReference>
<evidence type="ECO:0000259" key="9">
    <source>
        <dbReference type="PROSITE" id="PS50929"/>
    </source>
</evidence>
<protein>
    <submittedName>
        <fullName evidence="10">ABC transporter ATP-binding protein/permease</fullName>
    </submittedName>
</protein>
<evidence type="ECO:0000313" key="10">
    <source>
        <dbReference type="EMBL" id="MCW6035502.1"/>
    </source>
</evidence>
<evidence type="ECO:0000256" key="2">
    <source>
        <dbReference type="ARBA" id="ARBA00022692"/>
    </source>
</evidence>
<dbReference type="Pfam" id="PF00664">
    <property type="entry name" value="ABC_membrane"/>
    <property type="match status" value="1"/>
</dbReference>
<dbReference type="InterPro" id="IPR003593">
    <property type="entry name" value="AAA+_ATPase"/>
</dbReference>
<proteinExistence type="predicted"/>
<reference evidence="10 11" key="1">
    <citation type="submission" date="2021-08" db="EMBL/GenBank/DDBJ databases">
        <title>Draft genome sequence of Spirulina subsalsa with high tolerance to salinity and hype-accumulation of phycocyanin.</title>
        <authorList>
            <person name="Pei H."/>
            <person name="Jiang L."/>
        </authorList>
    </citation>
    <scope>NUCLEOTIDE SEQUENCE [LARGE SCALE GENOMIC DNA]</scope>
    <source>
        <strain evidence="10 11">FACHB-351</strain>
    </source>
</reference>
<evidence type="ECO:0000256" key="1">
    <source>
        <dbReference type="ARBA" id="ARBA00004651"/>
    </source>
</evidence>
<name>A0ABT3L2U1_9CYAN</name>
<dbReference type="InterPro" id="IPR003439">
    <property type="entry name" value="ABC_transporter-like_ATP-bd"/>
</dbReference>
<dbReference type="Pfam" id="PF00005">
    <property type="entry name" value="ABC_tran"/>
    <property type="match status" value="1"/>
</dbReference>
<feature type="transmembrane region" description="Helical" evidence="7">
    <location>
        <begin position="226"/>
        <end position="248"/>
    </location>
</feature>
<keyword evidence="6 7" id="KW-0472">Membrane</keyword>
<evidence type="ECO:0000256" key="7">
    <source>
        <dbReference type="SAM" id="Phobius"/>
    </source>
</evidence>
<comment type="caution">
    <text evidence="10">The sequence shown here is derived from an EMBL/GenBank/DDBJ whole genome shotgun (WGS) entry which is preliminary data.</text>
</comment>
<dbReference type="SMART" id="SM00382">
    <property type="entry name" value="AAA"/>
    <property type="match status" value="1"/>
</dbReference>
<keyword evidence="2 7" id="KW-0812">Transmembrane</keyword>
<evidence type="ECO:0000256" key="4">
    <source>
        <dbReference type="ARBA" id="ARBA00022840"/>
    </source>
</evidence>
<evidence type="ECO:0000313" key="11">
    <source>
        <dbReference type="Proteomes" id="UP001526426"/>
    </source>
</evidence>
<dbReference type="InterPro" id="IPR039421">
    <property type="entry name" value="Type_1_exporter"/>
</dbReference>
<dbReference type="PROSITE" id="PS50929">
    <property type="entry name" value="ABC_TM1F"/>
    <property type="match status" value="1"/>
</dbReference>
<dbReference type="PANTHER" id="PTHR43394:SF1">
    <property type="entry name" value="ATP-BINDING CASSETTE SUB-FAMILY B MEMBER 10, MITOCHONDRIAL"/>
    <property type="match status" value="1"/>
</dbReference>
<evidence type="ECO:0000256" key="3">
    <source>
        <dbReference type="ARBA" id="ARBA00022741"/>
    </source>
</evidence>
<dbReference type="InterPro" id="IPR036640">
    <property type="entry name" value="ABC1_TM_sf"/>
</dbReference>
<dbReference type="PROSITE" id="PS50893">
    <property type="entry name" value="ABC_TRANSPORTER_2"/>
    <property type="match status" value="1"/>
</dbReference>
<dbReference type="EMBL" id="JAIHOM010000015">
    <property type="protein sequence ID" value="MCW6035502.1"/>
    <property type="molecule type" value="Genomic_DNA"/>
</dbReference>
<dbReference type="Gene3D" id="3.40.50.300">
    <property type="entry name" value="P-loop containing nucleotide triphosphate hydrolases"/>
    <property type="match status" value="1"/>
</dbReference>
<feature type="transmembrane region" description="Helical" evidence="7">
    <location>
        <begin position="34"/>
        <end position="57"/>
    </location>
</feature>
<organism evidence="10 11">
    <name type="scientific">Spirulina subsalsa FACHB-351</name>
    <dbReference type="NCBI Taxonomy" id="234711"/>
    <lineage>
        <taxon>Bacteria</taxon>
        <taxon>Bacillati</taxon>
        <taxon>Cyanobacteriota</taxon>
        <taxon>Cyanophyceae</taxon>
        <taxon>Spirulinales</taxon>
        <taxon>Spirulinaceae</taxon>
        <taxon>Spirulina</taxon>
    </lineage>
</organism>
<dbReference type="InterPro" id="IPR017871">
    <property type="entry name" value="ABC_transporter-like_CS"/>
</dbReference>
<feature type="domain" description="ABC transporter" evidence="8">
    <location>
        <begin position="321"/>
        <end position="561"/>
    </location>
</feature>
<dbReference type="PANTHER" id="PTHR43394">
    <property type="entry name" value="ATP-DEPENDENT PERMEASE MDL1, MITOCHONDRIAL"/>
    <property type="match status" value="1"/>
</dbReference>
<keyword evidence="3" id="KW-0547">Nucleotide-binding</keyword>
<keyword evidence="4 10" id="KW-0067">ATP-binding</keyword>
<comment type="subcellular location">
    <subcellularLocation>
        <location evidence="1">Cell membrane</location>
        <topology evidence="1">Multi-pass membrane protein</topology>
    </subcellularLocation>
</comment>
<feature type="transmembrane region" description="Helical" evidence="7">
    <location>
        <begin position="112"/>
        <end position="135"/>
    </location>
</feature>
<gene>
    <name evidence="10" type="ORF">K4A83_04330</name>
</gene>
<dbReference type="PROSITE" id="PS00211">
    <property type="entry name" value="ABC_TRANSPORTER_1"/>
    <property type="match status" value="1"/>
</dbReference>
<evidence type="ECO:0000256" key="5">
    <source>
        <dbReference type="ARBA" id="ARBA00022989"/>
    </source>
</evidence>
<feature type="transmembrane region" description="Helical" evidence="7">
    <location>
        <begin position="141"/>
        <end position="159"/>
    </location>
</feature>
<dbReference type="SUPFAM" id="SSF90123">
    <property type="entry name" value="ABC transporter transmembrane region"/>
    <property type="match status" value="1"/>
</dbReference>
<dbReference type="Proteomes" id="UP001526426">
    <property type="component" value="Unassembled WGS sequence"/>
</dbReference>
<dbReference type="Gene3D" id="1.20.1560.10">
    <property type="entry name" value="ABC transporter type 1, transmembrane domain"/>
    <property type="match status" value="1"/>
</dbReference>
<evidence type="ECO:0000259" key="8">
    <source>
        <dbReference type="PROSITE" id="PS50893"/>
    </source>
</evidence>
<feature type="domain" description="ABC transmembrane type-1" evidence="9">
    <location>
        <begin position="1"/>
        <end position="286"/>
    </location>
</feature>
<keyword evidence="11" id="KW-1185">Reference proteome</keyword>
<dbReference type="GO" id="GO:0005524">
    <property type="term" value="F:ATP binding"/>
    <property type="evidence" value="ECO:0007669"/>
    <property type="project" value="UniProtKB-KW"/>
</dbReference>
<keyword evidence="5 7" id="KW-1133">Transmembrane helix</keyword>
<sequence>MVVLQGLLPLLALYLSKLIIDQVVLSLQSSQVGNFYPVFILICLASFVSFVNSILLASSHYLNELHQQKIVDYVQNKIHDKSITVDLQYYENPQYYDILHLTQQEAPYRPGIIFTSLITLLQSNLSLIGLSSLLLLVNWQITLLLVGVSLPLLIIRLKFAQKLYQKWKKWLPQERIAVYFHSILIEENYAKELRLFNLGRYFKQKYQGIRQDIFQQKRRILLQRSLAESMSQSLITILLFVLLTYLVYQTYNNQLTVGSLVLYYQAFQRGQQVLQDAVRSLGTLYENSLFLEQFYDFLNLPNRVINPPNPQVLPIPLQRGITLENVQFHYPHSSRPVLENVSLQIKPGETIALVGENGAGKTTLVKLLCRLYDPKGGRILWDGVDLRAVNYWDLRQQISVVFQDFGRYHLTVRENIQLGNWDSLPSEGEIEQVAQATGIEEAIAQLPQKYDTILGTQFAEGNELSVGEWQKIAIARCFLRPASLLILDEPTSALDPQAEAEVLQQFHHLTQNTTALLISHRLSTVKLADRIVVLEGGRISEIGTHDQLIAHNGTYARLFHTQAQLYNLG</sequence>
<accession>A0ABT3L2U1</accession>
<dbReference type="SUPFAM" id="SSF52540">
    <property type="entry name" value="P-loop containing nucleoside triphosphate hydrolases"/>
    <property type="match status" value="1"/>
</dbReference>